<dbReference type="GO" id="GO:0005789">
    <property type="term" value="C:endoplasmic reticulum membrane"/>
    <property type="evidence" value="ECO:0007669"/>
    <property type="project" value="UniProtKB-SubCell"/>
</dbReference>
<keyword evidence="10 12" id="KW-0472">Membrane</keyword>
<comment type="pathway">
    <text evidence="3">Lipid metabolism; sphingolipid metabolism.</text>
</comment>
<evidence type="ECO:0000313" key="13">
    <source>
        <dbReference type="EMBL" id="CAD7227499.1"/>
    </source>
</evidence>
<evidence type="ECO:0000256" key="8">
    <source>
        <dbReference type="ARBA" id="ARBA00022989"/>
    </source>
</evidence>
<keyword evidence="8" id="KW-1133">Transmembrane helix</keyword>
<dbReference type="PROSITE" id="PS50922">
    <property type="entry name" value="TLC"/>
    <property type="match status" value="1"/>
</dbReference>
<dbReference type="EMBL" id="OB661162">
    <property type="protein sequence ID" value="CAD7227499.1"/>
    <property type="molecule type" value="Genomic_DNA"/>
</dbReference>
<keyword evidence="5" id="KW-0808">Transferase</keyword>
<evidence type="ECO:0000256" key="1">
    <source>
        <dbReference type="ARBA" id="ARBA00004123"/>
    </source>
</evidence>
<proteinExistence type="predicted"/>
<dbReference type="GO" id="GO:0050291">
    <property type="term" value="F:sphingosine N-acyltransferase activity"/>
    <property type="evidence" value="ECO:0007669"/>
    <property type="project" value="InterPro"/>
</dbReference>
<dbReference type="SMART" id="SM00724">
    <property type="entry name" value="TLC"/>
    <property type="match status" value="1"/>
</dbReference>
<keyword evidence="6 12" id="KW-0812">Transmembrane</keyword>
<dbReference type="PANTHER" id="PTHR12560:SF0">
    <property type="entry name" value="LD18904P"/>
    <property type="match status" value="1"/>
</dbReference>
<reference evidence="13" key="1">
    <citation type="submission" date="2020-11" db="EMBL/GenBank/DDBJ databases">
        <authorList>
            <person name="Tran Van P."/>
        </authorList>
    </citation>
    <scope>NUCLEOTIDE SEQUENCE</scope>
</reference>
<protein>
    <submittedName>
        <fullName evidence="13">Uncharacterized protein</fullName>
    </submittedName>
</protein>
<evidence type="ECO:0000256" key="6">
    <source>
        <dbReference type="ARBA" id="ARBA00022692"/>
    </source>
</evidence>
<dbReference type="Pfam" id="PF03798">
    <property type="entry name" value="TRAM_LAG1_CLN8"/>
    <property type="match status" value="1"/>
</dbReference>
<name>A0A7R8W9K5_9CRUS</name>
<organism evidence="13">
    <name type="scientific">Cyprideis torosa</name>
    <dbReference type="NCBI Taxonomy" id="163714"/>
    <lineage>
        <taxon>Eukaryota</taxon>
        <taxon>Metazoa</taxon>
        <taxon>Ecdysozoa</taxon>
        <taxon>Arthropoda</taxon>
        <taxon>Crustacea</taxon>
        <taxon>Oligostraca</taxon>
        <taxon>Ostracoda</taxon>
        <taxon>Podocopa</taxon>
        <taxon>Podocopida</taxon>
        <taxon>Cytherocopina</taxon>
        <taxon>Cytheroidea</taxon>
        <taxon>Cytherideidae</taxon>
        <taxon>Cyprideis</taxon>
    </lineage>
</organism>
<comment type="subcellular location">
    <subcellularLocation>
        <location evidence="2">Endoplasmic reticulum membrane</location>
        <topology evidence="2">Multi-pass membrane protein</topology>
    </subcellularLocation>
    <subcellularLocation>
        <location evidence="1 11">Nucleus</location>
    </subcellularLocation>
</comment>
<evidence type="ECO:0000256" key="4">
    <source>
        <dbReference type="ARBA" id="ARBA00004991"/>
    </source>
</evidence>
<keyword evidence="11" id="KW-0238">DNA-binding</keyword>
<dbReference type="InterPro" id="IPR006634">
    <property type="entry name" value="TLC-dom"/>
</dbReference>
<keyword evidence="11" id="KW-0371">Homeobox</keyword>
<dbReference type="InterPro" id="IPR009057">
    <property type="entry name" value="Homeodomain-like_sf"/>
</dbReference>
<keyword evidence="9" id="KW-0443">Lipid metabolism</keyword>
<dbReference type="UniPathway" id="UPA00222"/>
<keyword evidence="7" id="KW-0256">Endoplasmic reticulum</keyword>
<dbReference type="PANTHER" id="PTHR12560">
    <property type="entry name" value="LONGEVITY ASSURANCE FACTOR 1 LAG1"/>
    <property type="match status" value="1"/>
</dbReference>
<dbReference type="PIRSF" id="PIRSF005225">
    <property type="entry name" value="LAG1_LAC1"/>
    <property type="match status" value="1"/>
</dbReference>
<sequence length="392" mass="46050">MTYVLKQKQKLAEYYALDMAVKALSQWFWNEYFWLPGNVTWKDLEPSENEPYPNINHLYVPLGLCIVMIVVRKTLEKLVFIPLSLKFGLKRRRPLGPAPNPMLETLAKRNGFIEGKDAVGLAKQYDLNERQVERWLRDYRRRTRPSILEKVAETAWRFVFYTAAFSFGLWNLWNTPWLWDLEEAWKGYPRHYVSDGIWWYYMFELTFYWSLMLSQFSDVKRKDFWQMFVHHLATVMLLSFSWATNLTRSGSVVLVIHDCADIFLEFTKMLKYFKKQAACDIFFGVFTIVWILTRIVIFPVHVIYSGIFEAPKLYPVFPGYFLFNGLLLLLLSLHIFWTIAIVRMVVVTVQAGGMQKDIRSSSEESEEETSSGRSGNTTPIPTPNLDKIEGLQ</sequence>
<dbReference type="GO" id="GO:0003677">
    <property type="term" value="F:DNA binding"/>
    <property type="evidence" value="ECO:0007669"/>
    <property type="project" value="UniProtKB-UniRule"/>
</dbReference>
<evidence type="ECO:0000256" key="3">
    <source>
        <dbReference type="ARBA" id="ARBA00004760"/>
    </source>
</evidence>
<dbReference type="InterPro" id="IPR016439">
    <property type="entry name" value="Lag1/Lac1-like"/>
</dbReference>
<dbReference type="CDD" id="cd00086">
    <property type="entry name" value="homeodomain"/>
    <property type="match status" value="1"/>
</dbReference>
<evidence type="ECO:0000256" key="12">
    <source>
        <dbReference type="PROSITE-ProRule" id="PRU00205"/>
    </source>
</evidence>
<dbReference type="GO" id="GO:0046513">
    <property type="term" value="P:ceramide biosynthetic process"/>
    <property type="evidence" value="ECO:0007669"/>
    <property type="project" value="InterPro"/>
</dbReference>
<dbReference type="GO" id="GO:0005634">
    <property type="term" value="C:nucleus"/>
    <property type="evidence" value="ECO:0007669"/>
    <property type="project" value="UniProtKB-SubCell"/>
</dbReference>
<evidence type="ECO:0000256" key="11">
    <source>
        <dbReference type="PROSITE-ProRule" id="PRU00108"/>
    </source>
</evidence>
<dbReference type="Gene3D" id="1.10.10.60">
    <property type="entry name" value="Homeodomain-like"/>
    <property type="match status" value="1"/>
</dbReference>
<keyword evidence="11" id="KW-0539">Nucleus</keyword>
<dbReference type="SUPFAM" id="SSF46689">
    <property type="entry name" value="Homeodomain-like"/>
    <property type="match status" value="1"/>
</dbReference>
<evidence type="ECO:0000256" key="5">
    <source>
        <dbReference type="ARBA" id="ARBA00022679"/>
    </source>
</evidence>
<feature type="DNA-binding region" description="Homeobox" evidence="11">
    <location>
        <begin position="88"/>
        <end position="147"/>
    </location>
</feature>
<dbReference type="InterPro" id="IPR001356">
    <property type="entry name" value="HD"/>
</dbReference>
<gene>
    <name evidence="13" type="ORF">CTOB1V02_LOCUS5405</name>
</gene>
<dbReference type="AlphaFoldDB" id="A0A7R8W9K5"/>
<dbReference type="PROSITE" id="PS50071">
    <property type="entry name" value="HOMEOBOX_2"/>
    <property type="match status" value="1"/>
</dbReference>
<evidence type="ECO:0000256" key="2">
    <source>
        <dbReference type="ARBA" id="ARBA00004477"/>
    </source>
</evidence>
<comment type="pathway">
    <text evidence="4">Sphingolipid metabolism.</text>
</comment>
<evidence type="ECO:0000256" key="7">
    <source>
        <dbReference type="ARBA" id="ARBA00022824"/>
    </source>
</evidence>
<evidence type="ECO:0000256" key="9">
    <source>
        <dbReference type="ARBA" id="ARBA00023098"/>
    </source>
</evidence>
<evidence type="ECO:0000256" key="10">
    <source>
        <dbReference type="ARBA" id="ARBA00023136"/>
    </source>
</evidence>
<accession>A0A7R8W9K5</accession>
<dbReference type="OrthoDB" id="537032at2759"/>